<comment type="caution">
    <text evidence="10">The sequence shown here is derived from an EMBL/GenBank/DDBJ whole genome shotgun (WGS) entry which is preliminary data.</text>
</comment>
<evidence type="ECO:0000313" key="11">
    <source>
        <dbReference type="Proteomes" id="UP000230750"/>
    </source>
</evidence>
<reference evidence="10 11" key="1">
    <citation type="journal article" date="2017" name="PLoS Biol.">
        <title>The sea cucumber genome provides insights into morphological evolution and visceral regeneration.</title>
        <authorList>
            <person name="Zhang X."/>
            <person name="Sun L."/>
            <person name="Yuan J."/>
            <person name="Sun Y."/>
            <person name="Gao Y."/>
            <person name="Zhang L."/>
            <person name="Li S."/>
            <person name="Dai H."/>
            <person name="Hamel J.F."/>
            <person name="Liu C."/>
            <person name="Yu Y."/>
            <person name="Liu S."/>
            <person name="Lin W."/>
            <person name="Guo K."/>
            <person name="Jin S."/>
            <person name="Xu P."/>
            <person name="Storey K.B."/>
            <person name="Huan P."/>
            <person name="Zhang T."/>
            <person name="Zhou Y."/>
            <person name="Zhang J."/>
            <person name="Lin C."/>
            <person name="Li X."/>
            <person name="Xing L."/>
            <person name="Huo D."/>
            <person name="Sun M."/>
            <person name="Wang L."/>
            <person name="Mercier A."/>
            <person name="Li F."/>
            <person name="Yang H."/>
            <person name="Xiang J."/>
        </authorList>
    </citation>
    <scope>NUCLEOTIDE SEQUENCE [LARGE SCALE GENOMIC DNA]</scope>
    <source>
        <strain evidence="10">Shaxun</strain>
        <tissue evidence="10">Muscle</tissue>
    </source>
</reference>
<evidence type="ECO:0000256" key="8">
    <source>
        <dbReference type="ARBA" id="ARBA00023136"/>
    </source>
</evidence>
<evidence type="ECO:0000313" key="10">
    <source>
        <dbReference type="EMBL" id="PIK51232.1"/>
    </source>
</evidence>
<organism evidence="10 11">
    <name type="scientific">Stichopus japonicus</name>
    <name type="common">Sea cucumber</name>
    <dbReference type="NCBI Taxonomy" id="307972"/>
    <lineage>
        <taxon>Eukaryota</taxon>
        <taxon>Metazoa</taxon>
        <taxon>Echinodermata</taxon>
        <taxon>Eleutherozoa</taxon>
        <taxon>Echinozoa</taxon>
        <taxon>Holothuroidea</taxon>
        <taxon>Aspidochirotacea</taxon>
        <taxon>Aspidochirotida</taxon>
        <taxon>Stichopodidae</taxon>
        <taxon>Apostichopus</taxon>
    </lineage>
</organism>
<dbReference type="OrthoDB" id="514299at2759"/>
<dbReference type="EMBL" id="MRZV01000383">
    <property type="protein sequence ID" value="PIK51232.1"/>
    <property type="molecule type" value="Genomic_DNA"/>
</dbReference>
<evidence type="ECO:0000256" key="3">
    <source>
        <dbReference type="ARBA" id="ARBA00022679"/>
    </source>
</evidence>
<dbReference type="GO" id="GO:0000139">
    <property type="term" value="C:Golgi membrane"/>
    <property type="evidence" value="ECO:0007669"/>
    <property type="project" value="UniProtKB-SubCell"/>
</dbReference>
<keyword evidence="4" id="KW-0812">Transmembrane</keyword>
<evidence type="ECO:0000256" key="5">
    <source>
        <dbReference type="ARBA" id="ARBA00022968"/>
    </source>
</evidence>
<evidence type="ECO:0000256" key="1">
    <source>
        <dbReference type="ARBA" id="ARBA00004323"/>
    </source>
</evidence>
<evidence type="ECO:0000256" key="7">
    <source>
        <dbReference type="ARBA" id="ARBA00023034"/>
    </source>
</evidence>
<dbReference type="PANTHER" id="PTHR14647:SF87">
    <property type="entry name" value="PUTATIVE-RELATED"/>
    <property type="match status" value="1"/>
</dbReference>
<dbReference type="Gene3D" id="3.40.50.300">
    <property type="entry name" value="P-loop containing nucleotide triphosphate hydrolases"/>
    <property type="match status" value="1"/>
</dbReference>
<evidence type="ECO:0000256" key="4">
    <source>
        <dbReference type="ARBA" id="ARBA00022692"/>
    </source>
</evidence>
<evidence type="ECO:0000256" key="2">
    <source>
        <dbReference type="ARBA" id="ARBA00008124"/>
    </source>
</evidence>
<dbReference type="GO" id="GO:0001733">
    <property type="term" value="F:galactosylceramide sulfotransferase activity"/>
    <property type="evidence" value="ECO:0007669"/>
    <property type="project" value="InterPro"/>
</dbReference>
<dbReference type="AlphaFoldDB" id="A0A2G8KTD1"/>
<evidence type="ECO:0000256" key="9">
    <source>
        <dbReference type="ARBA" id="ARBA00023180"/>
    </source>
</evidence>
<dbReference type="InterPro" id="IPR027417">
    <property type="entry name" value="P-loop_NTPase"/>
</dbReference>
<keyword evidence="8" id="KW-0472">Membrane</keyword>
<keyword evidence="9" id="KW-0325">Glycoprotein</keyword>
<evidence type="ECO:0008006" key="12">
    <source>
        <dbReference type="Google" id="ProtNLM"/>
    </source>
</evidence>
<keyword evidence="3" id="KW-0808">Transferase</keyword>
<keyword evidence="5" id="KW-0735">Signal-anchor</keyword>
<protein>
    <recommendedName>
        <fullName evidence="12">Galactosylceramide sulfotransferase-like</fullName>
    </recommendedName>
</protein>
<comment type="subcellular location">
    <subcellularLocation>
        <location evidence="1">Golgi apparatus membrane</location>
        <topology evidence="1">Single-pass type II membrane protein</topology>
    </subcellularLocation>
</comment>
<accession>A0A2G8KTD1</accession>
<gene>
    <name evidence="10" type="ORF">BSL78_11892</name>
</gene>
<keyword evidence="6" id="KW-1133">Transmembrane helix</keyword>
<dbReference type="Proteomes" id="UP000230750">
    <property type="component" value="Unassembled WGS sequence"/>
</dbReference>
<dbReference type="InterPro" id="IPR009729">
    <property type="entry name" value="Gal-3-0_sulfotransfrase"/>
</dbReference>
<dbReference type="PANTHER" id="PTHR14647">
    <property type="entry name" value="GALACTOSE-3-O-SULFOTRANSFERASE"/>
    <property type="match status" value="1"/>
</dbReference>
<keyword evidence="7" id="KW-0333">Golgi apparatus</keyword>
<dbReference type="Pfam" id="PF06990">
    <property type="entry name" value="Gal-3-0_sulfotr"/>
    <property type="match status" value="1"/>
</dbReference>
<name>A0A2G8KTD1_STIJA</name>
<evidence type="ECO:0000256" key="6">
    <source>
        <dbReference type="ARBA" id="ARBA00022989"/>
    </source>
</evidence>
<comment type="similarity">
    <text evidence="2">Belongs to the galactose-3-O-sulfotransferase family.</text>
</comment>
<proteinExistence type="inferred from homology"/>
<dbReference type="SUPFAM" id="SSF52540">
    <property type="entry name" value="P-loop containing nucleoside triphosphate hydrolases"/>
    <property type="match status" value="1"/>
</dbReference>
<dbReference type="GO" id="GO:0009247">
    <property type="term" value="P:glycolipid biosynthetic process"/>
    <property type="evidence" value="ECO:0007669"/>
    <property type="project" value="InterPro"/>
</dbReference>
<keyword evidence="11" id="KW-1185">Reference proteome</keyword>
<sequence length="371" mass="43612">MQNQTLHVVYMKSWNDEDYVSNISRQNVTSIRSELLNASVLQNEMPRPATCTRQENVVYIKTHKTGSTTIQSILYRYGFARNLSFVVRKTNPHNGHIRYMKVTKDSPRKMFLPLLGAGDECSFRGYNMSAIHVVHNRSVFETFMNPGTKYITILRNPVTQLLSAFVFFNLGKRTIGNTSEIKLSNYMKGSSWKRSPYGRNSQSKDLGLARDDFENESQIENLINRLNKELDLVLIHEYFEESVVLFSREFCWNLEDLAYTVQNNRSKQKPAISPKLLEKIRIFNHADFRLYDHFNKTFWKRVEEQGPGFWRDLREFKKLQNETMYRCFKTSNIPEGYVPGTNISNYCDRYYGGLFLFKNIYKKQKKNCTQT</sequence>